<comment type="similarity">
    <text evidence="1">Belongs to the venom metalloproteinase (M12B) family.</text>
</comment>
<dbReference type="PROSITE" id="PS50215">
    <property type="entry name" value="ADAM_MEPRO"/>
    <property type="match status" value="1"/>
</dbReference>
<keyword evidence="5 7" id="KW-0862">Zinc</keyword>
<feature type="binding site" evidence="7">
    <location>
        <position position="328"/>
    </location>
    <ligand>
        <name>Zn(2+)</name>
        <dbReference type="ChEBI" id="CHEBI:29105"/>
        <note>catalytic</note>
    </ligand>
</feature>
<feature type="domain" description="Peptidase M12B" evidence="9">
    <location>
        <begin position="251"/>
        <end position="395"/>
    </location>
</feature>
<keyword evidence="3 7" id="KW-0479">Metal-binding</keyword>
<feature type="active site" evidence="7">
    <location>
        <position position="325"/>
    </location>
</feature>
<comment type="caution">
    <text evidence="7">Lacks conserved residue(s) required for the propagation of feature annotation.</text>
</comment>
<dbReference type="GO" id="GO:0004222">
    <property type="term" value="F:metalloendopeptidase activity"/>
    <property type="evidence" value="ECO:0007669"/>
    <property type="project" value="InterPro"/>
</dbReference>
<dbReference type="Gene3D" id="3.40.390.10">
    <property type="entry name" value="Collagenase (Catalytic Domain)"/>
    <property type="match status" value="1"/>
</dbReference>
<evidence type="ECO:0000256" key="2">
    <source>
        <dbReference type="ARBA" id="ARBA00022670"/>
    </source>
</evidence>
<keyword evidence="6" id="KW-0482">Metalloprotease</keyword>
<dbReference type="EMBL" id="KR068541">
    <property type="protein sequence ID" value="AMO02558.1"/>
    <property type="molecule type" value="mRNA"/>
</dbReference>
<evidence type="ECO:0000256" key="6">
    <source>
        <dbReference type="ARBA" id="ARBA00023049"/>
    </source>
</evidence>
<evidence type="ECO:0000256" key="1">
    <source>
        <dbReference type="ARBA" id="ARBA00006629"/>
    </source>
</evidence>
<reference evidence="10" key="1">
    <citation type="submission" date="2015-04" db="EMBL/GenBank/DDBJ databases">
        <title>Proteases from Tityus serrulatus venom gland: venom proteases and peptide maturation.</title>
        <authorList>
            <person name="Carmo A.O."/>
            <person name="Martins A.P.V."/>
            <person name="Oliveira-Mendes B.B.R."/>
            <person name="Horta C.C.R."/>
            <person name="Dantas A.E."/>
            <person name="Kalapothakis E."/>
        </authorList>
    </citation>
    <scope>NUCLEOTIDE SEQUENCE</scope>
</reference>
<evidence type="ECO:0000256" key="3">
    <source>
        <dbReference type="ARBA" id="ARBA00022723"/>
    </source>
</evidence>
<feature type="binding site" evidence="7">
    <location>
        <position position="334"/>
    </location>
    <ligand>
        <name>Zn(2+)</name>
        <dbReference type="ChEBI" id="CHEBI:29105"/>
        <note>catalytic</note>
    </ligand>
</feature>
<sequence>MLACLTILLFCTSVLAVSNGRIEVIYPSLETSRFGIKIIKFRAFDQDIILKLEPAGDVISDDFTVMDEEGKIEPIDVESFKGKLFRDQEKGAALYIDENEFIEIEGIINFKLRIEPSESQKVGKYGMKEHVITETFDEKKRFKDTVNNLNSQRSFLEDMGREFDENQCVEIEYYFLGEKNFTEGFPDLNKFKIYIGTVFVQTQTMMDTLKLKIKIRALGVLMLKSDPPFITKSLFVGEDVFNMELIAKNMETYLCENKGIEKFQRADIIMLLTGRQIGIFDSKGTILVGVLGVANLGRACAQCTKLAVVKCDDDKRETAVTLAHESAHLLGSPHDGEGDYFSLPGSPGSTKCVASDGFIMGDSIGENKEKFSTCSVENIKYFLGQKNAHCLIEKCKDTVL</sequence>
<evidence type="ECO:0000256" key="5">
    <source>
        <dbReference type="ARBA" id="ARBA00022833"/>
    </source>
</evidence>
<feature type="binding site" evidence="7">
    <location>
        <position position="324"/>
    </location>
    <ligand>
        <name>Zn(2+)</name>
        <dbReference type="ChEBI" id="CHEBI:29105"/>
        <note>catalytic</note>
    </ligand>
</feature>
<feature type="chain" id="PRO_5013294925" evidence="8">
    <location>
        <begin position="17"/>
        <end position="400"/>
    </location>
</feature>
<protein>
    <submittedName>
        <fullName evidence="10">Metalloserrulase 16</fullName>
    </submittedName>
</protein>
<accession>A0A1S5QN57</accession>
<feature type="signal peptide" evidence="8">
    <location>
        <begin position="1"/>
        <end position="16"/>
    </location>
</feature>
<dbReference type="InterPro" id="IPR001590">
    <property type="entry name" value="Peptidase_M12B"/>
</dbReference>
<dbReference type="Pfam" id="PF01421">
    <property type="entry name" value="Reprolysin"/>
    <property type="match status" value="1"/>
</dbReference>
<dbReference type="SUPFAM" id="SSF55486">
    <property type="entry name" value="Metalloproteases ('zincins'), catalytic domain"/>
    <property type="match status" value="1"/>
</dbReference>
<name>A0A1S5QN57_TITSE</name>
<evidence type="ECO:0000313" key="10">
    <source>
        <dbReference type="EMBL" id="AMO02558.1"/>
    </source>
</evidence>
<dbReference type="GO" id="GO:0046872">
    <property type="term" value="F:metal ion binding"/>
    <property type="evidence" value="ECO:0007669"/>
    <property type="project" value="UniProtKB-KW"/>
</dbReference>
<dbReference type="PANTHER" id="PTHR11905:SF159">
    <property type="entry name" value="ADAM METALLOPROTEASE"/>
    <property type="match status" value="1"/>
</dbReference>
<proteinExistence type="evidence at transcript level"/>
<dbReference type="InterPro" id="IPR024079">
    <property type="entry name" value="MetalloPept_cat_dom_sf"/>
</dbReference>
<evidence type="ECO:0000256" key="8">
    <source>
        <dbReference type="SAM" id="SignalP"/>
    </source>
</evidence>
<evidence type="ECO:0000259" key="9">
    <source>
        <dbReference type="PROSITE" id="PS50215"/>
    </source>
</evidence>
<evidence type="ECO:0000256" key="4">
    <source>
        <dbReference type="ARBA" id="ARBA00022801"/>
    </source>
</evidence>
<dbReference type="GO" id="GO:0006509">
    <property type="term" value="P:membrane protein ectodomain proteolysis"/>
    <property type="evidence" value="ECO:0007669"/>
    <property type="project" value="TreeGrafter"/>
</dbReference>
<organism evidence="10">
    <name type="scientific">Tityus serrulatus</name>
    <name type="common">Brazilian yellow scorpion</name>
    <dbReference type="NCBI Taxonomy" id="6887"/>
    <lineage>
        <taxon>Eukaryota</taxon>
        <taxon>Metazoa</taxon>
        <taxon>Ecdysozoa</taxon>
        <taxon>Arthropoda</taxon>
        <taxon>Chelicerata</taxon>
        <taxon>Arachnida</taxon>
        <taxon>Scorpiones</taxon>
        <taxon>Buthida</taxon>
        <taxon>Buthoidea</taxon>
        <taxon>Buthidae</taxon>
        <taxon>Tityus</taxon>
    </lineage>
</organism>
<keyword evidence="8" id="KW-0732">Signal</keyword>
<dbReference type="AlphaFoldDB" id="A0A1S5QN57"/>
<dbReference type="PANTHER" id="PTHR11905">
    <property type="entry name" value="ADAM A DISINTEGRIN AND METALLOPROTEASE DOMAIN"/>
    <property type="match status" value="1"/>
</dbReference>
<evidence type="ECO:0000256" key="7">
    <source>
        <dbReference type="PROSITE-ProRule" id="PRU00276"/>
    </source>
</evidence>
<keyword evidence="2" id="KW-0645">Protease</keyword>
<keyword evidence="4" id="KW-0378">Hydrolase</keyword>